<dbReference type="OrthoDB" id="9789836at2"/>
<reference evidence="3 4" key="1">
    <citation type="submission" date="2016-10" db="EMBL/GenBank/DDBJ databases">
        <authorList>
            <person name="de Groot N.N."/>
        </authorList>
    </citation>
    <scope>NUCLEOTIDE SEQUENCE [LARGE SCALE GENOMIC DNA]</scope>
    <source>
        <strain evidence="3 4">DSM 16077</strain>
    </source>
</reference>
<accession>A0A1G9VB61</accession>
<dbReference type="EMBL" id="FNHG01000018">
    <property type="protein sequence ID" value="SDM69105.1"/>
    <property type="molecule type" value="Genomic_DNA"/>
</dbReference>
<dbReference type="STRING" id="144026.SAMN04488568_11852"/>
<dbReference type="Pfam" id="PF17930">
    <property type="entry name" value="LpxI_N"/>
    <property type="match status" value="1"/>
</dbReference>
<evidence type="ECO:0000259" key="1">
    <source>
        <dbReference type="Pfam" id="PF06230"/>
    </source>
</evidence>
<dbReference type="InterPro" id="IPR043167">
    <property type="entry name" value="LpxI_C_sf"/>
</dbReference>
<dbReference type="Pfam" id="PF06230">
    <property type="entry name" value="LpxI_C"/>
    <property type="match status" value="1"/>
</dbReference>
<name>A0A1G9VB61_9PROT</name>
<dbReference type="RefSeq" id="WP_091771331.1">
    <property type="nucleotide sequence ID" value="NZ_FNHG01000018.1"/>
</dbReference>
<dbReference type="Proteomes" id="UP000199759">
    <property type="component" value="Unassembled WGS sequence"/>
</dbReference>
<dbReference type="Gene3D" id="3.40.50.20">
    <property type="match status" value="1"/>
</dbReference>
<gene>
    <name evidence="3" type="ORF">SAMN04488568_11852</name>
</gene>
<dbReference type="InterPro" id="IPR041255">
    <property type="entry name" value="LpxI_N"/>
</dbReference>
<dbReference type="PANTHER" id="PTHR39962:SF1">
    <property type="entry name" value="LPXI FAMILY PROTEIN"/>
    <property type="match status" value="1"/>
</dbReference>
<feature type="domain" description="LpxI C-terminal" evidence="1">
    <location>
        <begin position="140"/>
        <end position="275"/>
    </location>
</feature>
<proteinExistence type="predicted"/>
<keyword evidence="4" id="KW-1185">Reference proteome</keyword>
<dbReference type="PANTHER" id="PTHR39962">
    <property type="entry name" value="BLL4848 PROTEIN"/>
    <property type="match status" value="1"/>
</dbReference>
<dbReference type="AlphaFoldDB" id="A0A1G9VB61"/>
<organism evidence="3 4">
    <name type="scientific">Maricaulis salignorans</name>
    <dbReference type="NCBI Taxonomy" id="144026"/>
    <lineage>
        <taxon>Bacteria</taxon>
        <taxon>Pseudomonadati</taxon>
        <taxon>Pseudomonadota</taxon>
        <taxon>Alphaproteobacteria</taxon>
        <taxon>Maricaulales</taxon>
        <taxon>Maricaulaceae</taxon>
        <taxon>Maricaulis</taxon>
    </lineage>
</organism>
<evidence type="ECO:0000313" key="4">
    <source>
        <dbReference type="Proteomes" id="UP000199759"/>
    </source>
</evidence>
<feature type="domain" description="LpxI N-terminal" evidence="2">
    <location>
        <begin position="9"/>
        <end position="136"/>
    </location>
</feature>
<protein>
    <recommendedName>
        <fullName evidence="5">UDP-2,3-diacylglucosamine pyrophosphatase LpxI</fullName>
    </recommendedName>
</protein>
<dbReference type="InterPro" id="IPR010415">
    <property type="entry name" value="LpxI_C"/>
</dbReference>
<sequence length="282" mass="29481">MPDQPHWTRLGLVAGGGDLPVEIAHAMAGMNPFIVRVKGFGTDPFEGFESVEKSIGQIGGILKALKTAGCDALCFAGYVTRPDIKDLQMDARGLVLVPKALAAGRKGDDAILRVVIEEFEQAGLTVIGANDVLKSLAPGAGLLTRTAPSPADQADIDKALATARHMGEMDIGQAAVVARGTVLAVEAQEGTNPMLDRLVELPAHLRGQADDRFGVLAKTPKPIQERRIDLPTIGLETVVRCERAGLAGIALEAGGALIVNREAVIEALDAAGMFLLVSEAGQ</sequence>
<dbReference type="InterPro" id="IPR053174">
    <property type="entry name" value="LpxI"/>
</dbReference>
<evidence type="ECO:0008006" key="5">
    <source>
        <dbReference type="Google" id="ProtNLM"/>
    </source>
</evidence>
<dbReference type="Gene3D" id="3.40.140.80">
    <property type="match status" value="1"/>
</dbReference>
<evidence type="ECO:0000259" key="2">
    <source>
        <dbReference type="Pfam" id="PF17930"/>
    </source>
</evidence>
<evidence type="ECO:0000313" key="3">
    <source>
        <dbReference type="EMBL" id="SDM69105.1"/>
    </source>
</evidence>